<organism evidence="2 3">
    <name type="scientific">Formosa undariae</name>
    <dbReference type="NCBI Taxonomy" id="1325436"/>
    <lineage>
        <taxon>Bacteria</taxon>
        <taxon>Pseudomonadati</taxon>
        <taxon>Bacteroidota</taxon>
        <taxon>Flavobacteriia</taxon>
        <taxon>Flavobacteriales</taxon>
        <taxon>Flavobacteriaceae</taxon>
        <taxon>Formosa</taxon>
    </lineage>
</organism>
<comment type="caution">
    <text evidence="2">The sequence shown here is derived from an EMBL/GenBank/DDBJ whole genome shotgun (WGS) entry which is preliminary data.</text>
</comment>
<accession>A0ABV5EYE3</accession>
<dbReference type="EMBL" id="JBHMEZ010000003">
    <property type="protein sequence ID" value="MFB9052197.1"/>
    <property type="molecule type" value="Genomic_DNA"/>
</dbReference>
<evidence type="ECO:0000313" key="3">
    <source>
        <dbReference type="Proteomes" id="UP001589605"/>
    </source>
</evidence>
<dbReference type="RefSeq" id="WP_382381335.1">
    <property type="nucleotide sequence ID" value="NZ_JBHMEZ010000003.1"/>
</dbReference>
<keyword evidence="3" id="KW-1185">Reference proteome</keyword>
<reference evidence="2 3" key="1">
    <citation type="submission" date="2024-09" db="EMBL/GenBank/DDBJ databases">
        <authorList>
            <person name="Sun Q."/>
            <person name="Mori K."/>
        </authorList>
    </citation>
    <scope>NUCLEOTIDE SEQUENCE [LARGE SCALE GENOMIC DNA]</scope>
    <source>
        <strain evidence="2 3">CECT 8286</strain>
    </source>
</reference>
<dbReference type="Gene3D" id="2.40.160.10">
    <property type="entry name" value="Porin"/>
    <property type="match status" value="1"/>
</dbReference>
<sequence length="410" mass="48035">MKKSTKPLFYLLISCLYLSTAFSYGQEDLLQLKDSSAVKEQKIEIEYTDEGFEFKTTDEKFSLHIESRLQFRFSTPSDLNPITYDEIYSDKETVFKINRARLKVGGHAFQPWLKYYWEYELSASNLMDFRIMIEKYSFFKIKVGQWKTYYNRERVISSGKQQMVDRSILTRPFTLDRQQGVEFYGRINPSKYADFTYNASLLTGTGRGSTENDDNHLMYVGRLQYNILGRELSFTGSDLDYHDDFTGLVAVAAVTNKSAFTRFSQAGGGQLEGFEDGVAGQYKVKQYLLETAFMYQGLSWQNEFHSKEIYDFVNDQTTTLKGAYFQTGYFFHSIWSKFPKPLEVATRYAYFIPNTDLSNNLEQEFVVAFNWFFKGHRNKLTSEVTYFNFQDQTGIYDNGLRFRLQWDISF</sequence>
<feature type="signal peptide" evidence="1">
    <location>
        <begin position="1"/>
        <end position="25"/>
    </location>
</feature>
<protein>
    <submittedName>
        <fullName evidence="2">Porin</fullName>
    </submittedName>
</protein>
<evidence type="ECO:0000256" key="1">
    <source>
        <dbReference type="SAM" id="SignalP"/>
    </source>
</evidence>
<dbReference type="Proteomes" id="UP001589605">
    <property type="component" value="Unassembled WGS sequence"/>
</dbReference>
<feature type="chain" id="PRO_5046829977" evidence="1">
    <location>
        <begin position="26"/>
        <end position="410"/>
    </location>
</feature>
<dbReference type="InterPro" id="IPR023614">
    <property type="entry name" value="Porin_dom_sf"/>
</dbReference>
<evidence type="ECO:0000313" key="2">
    <source>
        <dbReference type="EMBL" id="MFB9052197.1"/>
    </source>
</evidence>
<gene>
    <name evidence="2" type="ORF">ACFFVB_03825</name>
</gene>
<name>A0ABV5EYE3_9FLAO</name>
<keyword evidence="1" id="KW-0732">Signal</keyword>
<proteinExistence type="predicted"/>